<dbReference type="Pfam" id="PF00691">
    <property type="entry name" value="OmpA"/>
    <property type="match status" value="1"/>
</dbReference>
<dbReference type="PROSITE" id="PS01068">
    <property type="entry name" value="OMPA_1"/>
    <property type="match status" value="1"/>
</dbReference>
<keyword evidence="4" id="KW-0812">Transmembrane</keyword>
<evidence type="ECO:0000256" key="6">
    <source>
        <dbReference type="ARBA" id="ARBA00023065"/>
    </source>
</evidence>
<dbReference type="InterPro" id="IPR011250">
    <property type="entry name" value="OMP/PagP_B-barrel"/>
</dbReference>
<dbReference type="AlphaFoldDB" id="A0A2R5F1M8"/>
<evidence type="ECO:0000256" key="12">
    <source>
        <dbReference type="SAM" id="SignalP"/>
    </source>
</evidence>
<dbReference type="InterPro" id="IPR006664">
    <property type="entry name" value="OMP_bac"/>
</dbReference>
<keyword evidence="5 12" id="KW-0732">Signal</keyword>
<dbReference type="OrthoDB" id="1149075at2"/>
<keyword evidence="7" id="KW-0626">Porin</keyword>
<name>A0A2R5F1M8_9PROT</name>
<keyword evidence="2" id="KW-0813">Transport</keyword>
<evidence type="ECO:0000313" key="15">
    <source>
        <dbReference type="Proteomes" id="UP000245081"/>
    </source>
</evidence>
<evidence type="ECO:0000256" key="9">
    <source>
        <dbReference type="ARBA" id="ARBA00023237"/>
    </source>
</evidence>
<evidence type="ECO:0000259" key="13">
    <source>
        <dbReference type="PROSITE" id="PS51123"/>
    </source>
</evidence>
<reference evidence="14 15" key="1">
    <citation type="journal article" date="2018" name="Environ. Microbiol.">
        <title>Isolation and genomic characterization of Novimethylophilus kurashikiensis gen. nov. sp. nov., a new lanthanide-dependent methylotrophic species of Methylophilaceae.</title>
        <authorList>
            <person name="Lv H."/>
            <person name="Sahin N."/>
            <person name="Tani A."/>
        </authorList>
    </citation>
    <scope>NUCLEOTIDE SEQUENCE [LARGE SCALE GENOMIC DNA]</scope>
    <source>
        <strain evidence="14 15">La2-4</strain>
    </source>
</reference>
<dbReference type="PROSITE" id="PS51123">
    <property type="entry name" value="OMPA_2"/>
    <property type="match status" value="1"/>
</dbReference>
<dbReference type="InterPro" id="IPR027385">
    <property type="entry name" value="Beta-barrel_OMP"/>
</dbReference>
<dbReference type="SUPFAM" id="SSF103088">
    <property type="entry name" value="OmpA-like"/>
    <property type="match status" value="1"/>
</dbReference>
<comment type="subcellular location">
    <subcellularLocation>
        <location evidence="1">Cell outer membrane</location>
        <topology evidence="1">Multi-pass membrane protein</topology>
    </subcellularLocation>
</comment>
<dbReference type="GO" id="GO:0006811">
    <property type="term" value="P:monoatomic ion transport"/>
    <property type="evidence" value="ECO:0007669"/>
    <property type="project" value="UniProtKB-KW"/>
</dbReference>
<evidence type="ECO:0000256" key="10">
    <source>
        <dbReference type="PROSITE-ProRule" id="PRU00473"/>
    </source>
</evidence>
<dbReference type="CDD" id="cd07185">
    <property type="entry name" value="OmpA_C-like"/>
    <property type="match status" value="1"/>
</dbReference>
<evidence type="ECO:0000256" key="5">
    <source>
        <dbReference type="ARBA" id="ARBA00022729"/>
    </source>
</evidence>
<keyword evidence="3" id="KW-1134">Transmembrane beta strand</keyword>
<dbReference type="InterPro" id="IPR036737">
    <property type="entry name" value="OmpA-like_sf"/>
</dbReference>
<feature type="domain" description="OmpA-like" evidence="13">
    <location>
        <begin position="235"/>
        <end position="360"/>
    </location>
</feature>
<dbReference type="GO" id="GO:0046930">
    <property type="term" value="C:pore complex"/>
    <property type="evidence" value="ECO:0007669"/>
    <property type="project" value="UniProtKB-KW"/>
</dbReference>
<dbReference type="GO" id="GO:0015288">
    <property type="term" value="F:porin activity"/>
    <property type="evidence" value="ECO:0007669"/>
    <property type="project" value="UniProtKB-KW"/>
</dbReference>
<evidence type="ECO:0000256" key="7">
    <source>
        <dbReference type="ARBA" id="ARBA00023114"/>
    </source>
</evidence>
<evidence type="ECO:0000256" key="1">
    <source>
        <dbReference type="ARBA" id="ARBA00004571"/>
    </source>
</evidence>
<dbReference type="PRINTS" id="PR01021">
    <property type="entry name" value="OMPADOMAIN"/>
</dbReference>
<dbReference type="InterPro" id="IPR006665">
    <property type="entry name" value="OmpA-like"/>
</dbReference>
<accession>A0A2R5F1M8</accession>
<feature type="compositionally biased region" description="Pro residues" evidence="11">
    <location>
        <begin position="208"/>
        <end position="226"/>
    </location>
</feature>
<evidence type="ECO:0000256" key="11">
    <source>
        <dbReference type="SAM" id="MobiDB-lite"/>
    </source>
</evidence>
<comment type="caution">
    <text evidence="14">The sequence shown here is derived from an EMBL/GenBank/DDBJ whole genome shotgun (WGS) entry which is preliminary data.</text>
</comment>
<protein>
    <submittedName>
        <fullName evidence="14">OmpA-OmpF porin, OOP family</fullName>
    </submittedName>
</protein>
<dbReference type="GO" id="GO:0009279">
    <property type="term" value="C:cell outer membrane"/>
    <property type="evidence" value="ECO:0007669"/>
    <property type="project" value="UniProtKB-SubCell"/>
</dbReference>
<dbReference type="RefSeq" id="WP_109013821.1">
    <property type="nucleotide sequence ID" value="NZ_BDOQ01000001.1"/>
</dbReference>
<dbReference type="SUPFAM" id="SSF56925">
    <property type="entry name" value="OMPA-like"/>
    <property type="match status" value="1"/>
</dbReference>
<dbReference type="Proteomes" id="UP000245081">
    <property type="component" value="Unassembled WGS sequence"/>
</dbReference>
<keyword evidence="15" id="KW-1185">Reference proteome</keyword>
<keyword evidence="6" id="KW-0406">Ion transport</keyword>
<evidence type="ECO:0000313" key="14">
    <source>
        <dbReference type="EMBL" id="GBG12590.1"/>
    </source>
</evidence>
<dbReference type="PANTHER" id="PTHR30329">
    <property type="entry name" value="STATOR ELEMENT OF FLAGELLAR MOTOR COMPLEX"/>
    <property type="match status" value="1"/>
</dbReference>
<feature type="region of interest" description="Disordered" evidence="11">
    <location>
        <begin position="208"/>
        <end position="232"/>
    </location>
</feature>
<sequence>MKAKAILAAVATALGLASVSAFADEDLYREAWYAVPGINYNWTDSDLKADDGMGGFIRFGKELTPNWDIQAGASYARTDEDTNLSTRGKYKQALFGVDALYMFSRDKFRPFLLAGLGYADNKTRYRDATWGGNKDSWMGNVGAGFQYLVSDKLGFQADLRHIWSEAETGLVGNRDTKTVGNTQLNLGVIYRFGEPVSKLLAVTEQMPAPEPAPAPVAAPAPAPAPEKPAAEPCKPTVEKMTLSAAELFAFNGDRLSAEGKSKLDETAQKIKQHSDIELVMVDGYTDRLGSAAYNQKLSERRANAVKKYLVEQGVDANRVQAVGKGKADPVVACEGVRGKKKLIECLAPNRRVVVEATYKQESGCTQQ</sequence>
<dbReference type="InterPro" id="IPR006690">
    <property type="entry name" value="OMPA-like_CS"/>
</dbReference>
<gene>
    <name evidence="14" type="primary">ompA</name>
    <name evidence="14" type="ORF">NMK_0121</name>
</gene>
<feature type="chain" id="PRO_5015312785" evidence="12">
    <location>
        <begin position="24"/>
        <end position="367"/>
    </location>
</feature>
<evidence type="ECO:0000256" key="8">
    <source>
        <dbReference type="ARBA" id="ARBA00023136"/>
    </source>
</evidence>
<keyword evidence="8 10" id="KW-0472">Membrane</keyword>
<dbReference type="PANTHER" id="PTHR30329:SF21">
    <property type="entry name" value="LIPOPROTEIN YIAD-RELATED"/>
    <property type="match status" value="1"/>
</dbReference>
<feature type="signal peptide" evidence="12">
    <location>
        <begin position="1"/>
        <end position="23"/>
    </location>
</feature>
<dbReference type="Gene3D" id="2.40.160.20">
    <property type="match status" value="1"/>
</dbReference>
<evidence type="ECO:0000256" key="4">
    <source>
        <dbReference type="ARBA" id="ARBA00022692"/>
    </source>
</evidence>
<keyword evidence="9" id="KW-0998">Cell outer membrane</keyword>
<dbReference type="InterPro" id="IPR050330">
    <property type="entry name" value="Bact_OuterMem_StrucFunc"/>
</dbReference>
<dbReference type="EMBL" id="BDOQ01000001">
    <property type="protein sequence ID" value="GBG12590.1"/>
    <property type="molecule type" value="Genomic_DNA"/>
</dbReference>
<dbReference type="Pfam" id="PF13505">
    <property type="entry name" value="OMP_b-brl"/>
    <property type="match status" value="1"/>
</dbReference>
<evidence type="ECO:0000256" key="3">
    <source>
        <dbReference type="ARBA" id="ARBA00022452"/>
    </source>
</evidence>
<proteinExistence type="predicted"/>
<dbReference type="Gene3D" id="3.30.1330.60">
    <property type="entry name" value="OmpA-like domain"/>
    <property type="match status" value="1"/>
</dbReference>
<evidence type="ECO:0000256" key="2">
    <source>
        <dbReference type="ARBA" id="ARBA00022448"/>
    </source>
</evidence>
<organism evidence="14 15">
    <name type="scientific">Novimethylophilus kurashikiensis</name>
    <dbReference type="NCBI Taxonomy" id="1825523"/>
    <lineage>
        <taxon>Bacteria</taxon>
        <taxon>Pseudomonadati</taxon>
        <taxon>Pseudomonadota</taxon>
        <taxon>Betaproteobacteria</taxon>
        <taxon>Nitrosomonadales</taxon>
        <taxon>Methylophilaceae</taxon>
        <taxon>Novimethylophilus</taxon>
    </lineage>
</organism>